<evidence type="ECO:0000256" key="12">
    <source>
        <dbReference type="SAM" id="MobiDB-lite"/>
    </source>
</evidence>
<feature type="modified residue" description="Phosphohistidine" evidence="11">
    <location>
        <position position="46"/>
    </location>
</feature>
<dbReference type="Pfam" id="PF02518">
    <property type="entry name" value="HATPase_c"/>
    <property type="match status" value="1"/>
</dbReference>
<dbReference type="SUPFAM" id="SSF47384">
    <property type="entry name" value="Homodimeric domain of signal transducing histidine kinase"/>
    <property type="match status" value="1"/>
</dbReference>
<dbReference type="SMART" id="SM00260">
    <property type="entry name" value="CheW"/>
    <property type="match status" value="1"/>
</dbReference>
<evidence type="ECO:0000256" key="7">
    <source>
        <dbReference type="ARBA" id="ARBA00022741"/>
    </source>
</evidence>
<evidence type="ECO:0000256" key="9">
    <source>
        <dbReference type="ARBA" id="ARBA00022840"/>
    </source>
</evidence>
<dbReference type="Gene3D" id="1.20.120.160">
    <property type="entry name" value="HPT domain"/>
    <property type="match status" value="1"/>
</dbReference>
<comment type="catalytic activity">
    <reaction evidence="1">
        <text>ATP + protein L-histidine = ADP + protein N-phospho-L-histidine.</text>
        <dbReference type="EC" id="2.7.13.3"/>
    </reaction>
</comment>
<keyword evidence="5 11" id="KW-0597">Phosphoprotein</keyword>
<keyword evidence="6" id="KW-0808">Transferase</keyword>
<keyword evidence="10" id="KW-0902">Two-component regulatory system</keyword>
<dbReference type="SMART" id="SM00073">
    <property type="entry name" value="HPT"/>
    <property type="match status" value="1"/>
</dbReference>
<dbReference type="SUPFAM" id="SSF55052">
    <property type="entry name" value="CheY-binding domain of CheA"/>
    <property type="match status" value="1"/>
</dbReference>
<keyword evidence="17" id="KW-1185">Reference proteome</keyword>
<dbReference type="PANTHER" id="PTHR43395:SF1">
    <property type="entry name" value="CHEMOTAXIS PROTEIN CHEA"/>
    <property type="match status" value="1"/>
</dbReference>
<gene>
    <name evidence="16" type="ORF">HLPR_16860</name>
</gene>
<dbReference type="SMART" id="SM00387">
    <property type="entry name" value="HATPase_c"/>
    <property type="match status" value="1"/>
</dbReference>
<dbReference type="EC" id="2.7.13.3" evidence="2"/>
<dbReference type="Pfam" id="PF01584">
    <property type="entry name" value="CheW"/>
    <property type="match status" value="1"/>
</dbReference>
<feature type="region of interest" description="Disordered" evidence="12">
    <location>
        <begin position="283"/>
        <end position="305"/>
    </location>
</feature>
<evidence type="ECO:0000256" key="10">
    <source>
        <dbReference type="ARBA" id="ARBA00023012"/>
    </source>
</evidence>
<evidence type="ECO:0000313" key="16">
    <source>
        <dbReference type="EMBL" id="BEP29355.1"/>
    </source>
</evidence>
<dbReference type="InterPro" id="IPR003594">
    <property type="entry name" value="HATPase_dom"/>
</dbReference>
<dbReference type="InterPro" id="IPR051315">
    <property type="entry name" value="Bact_Chemotaxis_CheA"/>
</dbReference>
<dbReference type="KEGG" id="hprf:HLPR_16860"/>
<dbReference type="InterPro" id="IPR036641">
    <property type="entry name" value="HPT_dom_sf"/>
</dbReference>
<dbReference type="SUPFAM" id="SSF55874">
    <property type="entry name" value="ATPase domain of HSP90 chaperone/DNA topoisomerase II/histidine kinase"/>
    <property type="match status" value="1"/>
</dbReference>
<evidence type="ECO:0000256" key="3">
    <source>
        <dbReference type="ARBA" id="ARBA00021495"/>
    </source>
</evidence>
<reference evidence="16 17" key="1">
    <citation type="submission" date="2023-08" db="EMBL/GenBank/DDBJ databases">
        <title>Helicovermis profunda gen. nov., sp. nov., a novel mesophilic, fermentative bacterium within the Bacillota from a deep-sea hydrothermal vent chimney.</title>
        <authorList>
            <person name="Miyazaki U."/>
            <person name="Mizutani D."/>
            <person name="Hashimoto Y."/>
            <person name="Tame A."/>
            <person name="Sawayama S."/>
            <person name="Miyazaki J."/>
            <person name="Takai K."/>
            <person name="Nakagawa S."/>
        </authorList>
    </citation>
    <scope>NUCLEOTIDE SEQUENCE [LARGE SCALE GENOMIC DNA]</scope>
    <source>
        <strain evidence="16 17">S502</strain>
    </source>
</reference>
<dbReference type="Gene3D" id="1.10.287.560">
    <property type="entry name" value="Histidine kinase CheA-like, homodimeric domain"/>
    <property type="match status" value="1"/>
</dbReference>
<dbReference type="CDD" id="cd00088">
    <property type="entry name" value="HPT"/>
    <property type="match status" value="1"/>
</dbReference>
<dbReference type="InterPro" id="IPR037006">
    <property type="entry name" value="CheA-like_homodim_sf"/>
</dbReference>
<dbReference type="GO" id="GO:0005737">
    <property type="term" value="C:cytoplasm"/>
    <property type="evidence" value="ECO:0007669"/>
    <property type="project" value="InterPro"/>
</dbReference>
<dbReference type="SMART" id="SM01231">
    <property type="entry name" value="H-kinase_dim"/>
    <property type="match status" value="1"/>
</dbReference>
<evidence type="ECO:0000256" key="5">
    <source>
        <dbReference type="ARBA" id="ARBA00022553"/>
    </source>
</evidence>
<protein>
    <recommendedName>
        <fullName evidence="3">Chemotaxis protein CheA</fullName>
        <ecNumber evidence="2">2.7.13.3</ecNumber>
    </recommendedName>
</protein>
<dbReference type="InterPro" id="IPR002545">
    <property type="entry name" value="CheW-lke_dom"/>
</dbReference>
<keyword evidence="4" id="KW-0145">Chemotaxis</keyword>
<dbReference type="InterPro" id="IPR008207">
    <property type="entry name" value="Sig_transdc_His_kin_Hpt_dom"/>
</dbReference>
<dbReference type="InterPro" id="IPR036890">
    <property type="entry name" value="HATPase_C_sf"/>
</dbReference>
<dbReference type="CDD" id="cd16916">
    <property type="entry name" value="HATPase_CheA-like"/>
    <property type="match status" value="1"/>
</dbReference>
<keyword evidence="8" id="KW-0418">Kinase</keyword>
<dbReference type="FunFam" id="3.30.565.10:FF:000016">
    <property type="entry name" value="Chemotaxis protein CheA, putative"/>
    <property type="match status" value="1"/>
</dbReference>
<dbReference type="Pfam" id="PF07194">
    <property type="entry name" value="P2"/>
    <property type="match status" value="1"/>
</dbReference>
<dbReference type="SUPFAM" id="SSF47226">
    <property type="entry name" value="Histidine-containing phosphotransfer domain, HPT domain"/>
    <property type="match status" value="1"/>
</dbReference>
<dbReference type="PROSITE" id="PS50851">
    <property type="entry name" value="CHEW"/>
    <property type="match status" value="1"/>
</dbReference>
<dbReference type="InterPro" id="IPR036097">
    <property type="entry name" value="HisK_dim/P_sf"/>
</dbReference>
<evidence type="ECO:0000256" key="2">
    <source>
        <dbReference type="ARBA" id="ARBA00012438"/>
    </source>
</evidence>
<dbReference type="InterPro" id="IPR005467">
    <property type="entry name" value="His_kinase_dom"/>
</dbReference>
<evidence type="ECO:0000256" key="1">
    <source>
        <dbReference type="ARBA" id="ARBA00000085"/>
    </source>
</evidence>
<dbReference type="Pfam" id="PF02895">
    <property type="entry name" value="H-kinase_dim"/>
    <property type="match status" value="1"/>
</dbReference>
<feature type="domain" description="CheW-like" evidence="14">
    <location>
        <begin position="560"/>
        <end position="694"/>
    </location>
</feature>
<dbReference type="Pfam" id="PF01627">
    <property type="entry name" value="Hpt"/>
    <property type="match status" value="1"/>
</dbReference>
<feature type="domain" description="Histidine kinase" evidence="13">
    <location>
        <begin position="308"/>
        <end position="558"/>
    </location>
</feature>
<dbReference type="GO" id="GO:0005524">
    <property type="term" value="F:ATP binding"/>
    <property type="evidence" value="ECO:0007669"/>
    <property type="project" value="UniProtKB-KW"/>
</dbReference>
<evidence type="ECO:0000256" key="6">
    <source>
        <dbReference type="ARBA" id="ARBA00022679"/>
    </source>
</evidence>
<dbReference type="Gene3D" id="3.30.565.10">
    <property type="entry name" value="Histidine kinase-like ATPase, C-terminal domain"/>
    <property type="match status" value="1"/>
</dbReference>
<keyword evidence="7" id="KW-0547">Nucleotide-binding</keyword>
<feature type="domain" description="HPt" evidence="15">
    <location>
        <begin position="1"/>
        <end position="103"/>
    </location>
</feature>
<dbReference type="Gene3D" id="3.30.70.1110">
    <property type="entry name" value="Histidine kinase CheA-like, P2 response regulator-binding domain"/>
    <property type="match status" value="1"/>
</dbReference>
<dbReference type="InterPro" id="IPR004105">
    <property type="entry name" value="CheA-like_dim"/>
</dbReference>
<feature type="compositionally biased region" description="Basic residues" evidence="12">
    <location>
        <begin position="291"/>
        <end position="305"/>
    </location>
</feature>
<accession>A0AAU9E5L1</accession>
<dbReference type="PROSITE" id="PS50109">
    <property type="entry name" value="HIS_KIN"/>
    <property type="match status" value="1"/>
</dbReference>
<evidence type="ECO:0000256" key="8">
    <source>
        <dbReference type="ARBA" id="ARBA00022777"/>
    </source>
</evidence>
<evidence type="ECO:0000259" key="13">
    <source>
        <dbReference type="PROSITE" id="PS50109"/>
    </source>
</evidence>
<dbReference type="AlphaFoldDB" id="A0AAU9E5L1"/>
<sequence length="694" mass="77697">MDMSQYMEIFIEESKEHLQHMNGILLELEDEPNNLVHLKEIFRIAHTIKGMSGTMGFTKVADITHEMENVLDLVRNSEIKVTTYIIDVLFECFDTLDGYIVNLENTGEEGDIDSSELVAKLRYLVKNKVAPTEGDVVLEEEKNEETSEKKVAIDNEGFVIELDGTHKTVIKEAIRTGNNVFKIKVVVEDSCLLRAARAFIVFNTLEQFGEVIESYPIAEEIEDEKFDKFFEVVYITKLDEKTIKNELMNISEIENVIVAFVELEDEPTETVIEIPKEEKIDETKSVEKLTKKSNKKANKKTDKKVKPKTAKTVRVDIDRLDNLMNLVSELIIIKTRLEDQDSIESKANMNEAIEYLERITTSLHDAVMKVRMVPVERTFNRFPRMVRDLSKDLGKGIKLVMSGEETEVDRTVIDEIGDPLIHLIRNSIDHGIESPEERVAKNKPEMGIVALRAYPDGNTVVIEVEDDGNGIDAEKVAGKAVSKGLLTEAEVENMSEKELVNLLFLPGLSTAEVVTDLSGRGVGLDVVKSKIELLNGTVEVKTVLGKGSKFTIRLPLTLAIIQALMVNLAKEKYAIPLNNIKEITTINASTISMVQNQEVVLYRNNTLPLLRLDEILNVEKENEENREELIVVIVRKGESEAGFVVDSLIGQQEIVIKSLGKYINTSNKGAKSIAGATILGNGGVALIVDPNQLF</sequence>
<evidence type="ECO:0000256" key="4">
    <source>
        <dbReference type="ARBA" id="ARBA00022500"/>
    </source>
</evidence>
<dbReference type="InterPro" id="IPR004358">
    <property type="entry name" value="Sig_transdc_His_kin-like_C"/>
</dbReference>
<dbReference type="EMBL" id="AP028654">
    <property type="protein sequence ID" value="BEP29355.1"/>
    <property type="molecule type" value="Genomic_DNA"/>
</dbReference>
<dbReference type="PROSITE" id="PS50894">
    <property type="entry name" value="HPT"/>
    <property type="match status" value="1"/>
</dbReference>
<dbReference type="GO" id="GO:0000155">
    <property type="term" value="F:phosphorelay sensor kinase activity"/>
    <property type="evidence" value="ECO:0007669"/>
    <property type="project" value="InterPro"/>
</dbReference>
<dbReference type="InterPro" id="IPR010808">
    <property type="entry name" value="CheA_P2-bd"/>
</dbReference>
<evidence type="ECO:0000256" key="11">
    <source>
        <dbReference type="PROSITE-ProRule" id="PRU00110"/>
    </source>
</evidence>
<keyword evidence="9" id="KW-0067">ATP-binding</keyword>
<name>A0AAU9E5L1_9FIRM</name>
<evidence type="ECO:0000259" key="15">
    <source>
        <dbReference type="PROSITE" id="PS50894"/>
    </source>
</evidence>
<evidence type="ECO:0000259" key="14">
    <source>
        <dbReference type="PROSITE" id="PS50851"/>
    </source>
</evidence>
<dbReference type="PRINTS" id="PR00344">
    <property type="entry name" value="BCTRLSENSOR"/>
</dbReference>
<dbReference type="CDD" id="cd00731">
    <property type="entry name" value="CheA_reg"/>
    <property type="match status" value="1"/>
</dbReference>
<dbReference type="PANTHER" id="PTHR43395">
    <property type="entry name" value="SENSOR HISTIDINE KINASE CHEA"/>
    <property type="match status" value="1"/>
</dbReference>
<dbReference type="SUPFAM" id="SSF50341">
    <property type="entry name" value="CheW-like"/>
    <property type="match status" value="1"/>
</dbReference>
<dbReference type="InterPro" id="IPR037052">
    <property type="entry name" value="CheA-like_P2_sf"/>
</dbReference>
<evidence type="ECO:0000313" key="17">
    <source>
        <dbReference type="Proteomes" id="UP001321786"/>
    </source>
</evidence>
<proteinExistence type="predicted"/>
<dbReference type="InterPro" id="IPR036061">
    <property type="entry name" value="CheW-like_dom_sf"/>
</dbReference>
<dbReference type="GO" id="GO:0006935">
    <property type="term" value="P:chemotaxis"/>
    <property type="evidence" value="ECO:0007669"/>
    <property type="project" value="UniProtKB-KW"/>
</dbReference>
<dbReference type="InterPro" id="IPR035891">
    <property type="entry name" value="CheY-binding_CheA"/>
</dbReference>
<dbReference type="Gene3D" id="2.30.30.40">
    <property type="entry name" value="SH3 Domains"/>
    <property type="match status" value="1"/>
</dbReference>
<dbReference type="Proteomes" id="UP001321786">
    <property type="component" value="Chromosome"/>
</dbReference>
<organism evidence="16 17">
    <name type="scientific">Helicovermis profundi</name>
    <dbReference type="NCBI Taxonomy" id="3065157"/>
    <lineage>
        <taxon>Bacteria</taxon>
        <taxon>Bacillati</taxon>
        <taxon>Bacillota</taxon>
        <taxon>Clostridia</taxon>
        <taxon>Helicovermis</taxon>
    </lineage>
</organism>